<dbReference type="CDD" id="cd06558">
    <property type="entry name" value="crotonase-like"/>
    <property type="match status" value="1"/>
</dbReference>
<dbReference type="STRING" id="1434700.SAMN06296427_101541"/>
<dbReference type="Gene3D" id="3.90.226.10">
    <property type="entry name" value="2-enoyl-CoA Hydratase, Chain A, domain 1"/>
    <property type="match status" value="1"/>
</dbReference>
<dbReference type="SUPFAM" id="SSF52096">
    <property type="entry name" value="ClpP/crotonase"/>
    <property type="match status" value="1"/>
</dbReference>
<dbReference type="InterPro" id="IPR029045">
    <property type="entry name" value="ClpP/crotonase-like_dom_sf"/>
</dbReference>
<dbReference type="GO" id="GO:0003824">
    <property type="term" value="F:catalytic activity"/>
    <property type="evidence" value="ECO:0007669"/>
    <property type="project" value="UniProtKB-ARBA"/>
</dbReference>
<accession>A0A1W1YLU0</accession>
<dbReference type="AlphaFoldDB" id="A0A1W1YLU0"/>
<dbReference type="PANTHER" id="PTHR42964:SF1">
    <property type="entry name" value="POLYKETIDE BIOSYNTHESIS ENOYL-COA HYDRATASE PKSH-RELATED"/>
    <property type="match status" value="1"/>
</dbReference>
<dbReference type="Proteomes" id="UP000192393">
    <property type="component" value="Unassembled WGS sequence"/>
</dbReference>
<proteinExistence type="inferred from homology"/>
<dbReference type="OrthoDB" id="638407at2"/>
<name>A0A1W1YLU0_9FLAO</name>
<evidence type="ECO:0000313" key="3">
    <source>
        <dbReference type="Proteomes" id="UP000192393"/>
    </source>
</evidence>
<evidence type="ECO:0000313" key="2">
    <source>
        <dbReference type="EMBL" id="SMC37165.1"/>
    </source>
</evidence>
<dbReference type="InterPro" id="IPR051683">
    <property type="entry name" value="Enoyl-CoA_Hydratase/Isomerase"/>
</dbReference>
<dbReference type="GO" id="GO:0008300">
    <property type="term" value="P:isoprenoid catabolic process"/>
    <property type="evidence" value="ECO:0007669"/>
    <property type="project" value="TreeGrafter"/>
</dbReference>
<sequence length="252" mass="27985">METYYIKSDIRNNIATVEFHHPKSNSFPSTQLRELIRIINELGQNDEVKIIILKSEGDKVFSAGASFDELLTISEFETGKNFFMGFANVILAMRSCPKFIVGCITGKVVGGGVGLAAACDYALADVNASIRLSELSIGIGPFVIEPAITRKIGIASFSELTMNPTEWKSPEWVKEKGLYSHILPDAASCEKAVQEFAENLSVYSLEAMRDLKSIFWQGTEHLPELMQKRAEMSGRLVLSDFTKETLNKFKSN</sequence>
<organism evidence="2 3">
    <name type="scientific">Moheibacter sediminis</name>
    <dbReference type="NCBI Taxonomy" id="1434700"/>
    <lineage>
        <taxon>Bacteria</taxon>
        <taxon>Pseudomonadati</taxon>
        <taxon>Bacteroidota</taxon>
        <taxon>Flavobacteriia</taxon>
        <taxon>Flavobacteriales</taxon>
        <taxon>Weeksellaceae</taxon>
        <taxon>Moheibacter</taxon>
    </lineage>
</organism>
<reference evidence="2 3" key="1">
    <citation type="submission" date="2017-04" db="EMBL/GenBank/DDBJ databases">
        <authorList>
            <person name="Afonso C.L."/>
            <person name="Miller P.J."/>
            <person name="Scott M.A."/>
            <person name="Spackman E."/>
            <person name="Goraichik I."/>
            <person name="Dimitrov K.M."/>
            <person name="Suarez D.L."/>
            <person name="Swayne D.E."/>
        </authorList>
    </citation>
    <scope>NUCLEOTIDE SEQUENCE [LARGE SCALE GENOMIC DNA]</scope>
    <source>
        <strain evidence="2 3">CGMCC 1.12708</strain>
    </source>
</reference>
<gene>
    <name evidence="2" type="ORF">SAMN06296427_101541</name>
</gene>
<dbReference type="EMBL" id="FWXS01000001">
    <property type="protein sequence ID" value="SMC37165.1"/>
    <property type="molecule type" value="Genomic_DNA"/>
</dbReference>
<keyword evidence="3" id="KW-1185">Reference proteome</keyword>
<dbReference type="PANTHER" id="PTHR42964">
    <property type="entry name" value="ENOYL-COA HYDRATASE"/>
    <property type="match status" value="1"/>
</dbReference>
<evidence type="ECO:0000256" key="1">
    <source>
        <dbReference type="ARBA" id="ARBA00005254"/>
    </source>
</evidence>
<dbReference type="InterPro" id="IPR001753">
    <property type="entry name" value="Enoyl-CoA_hydra/iso"/>
</dbReference>
<protein>
    <submittedName>
        <fullName evidence="2">Methylglutaconyl-CoA hydratase</fullName>
    </submittedName>
</protein>
<dbReference type="Pfam" id="PF00378">
    <property type="entry name" value="ECH_1"/>
    <property type="match status" value="1"/>
</dbReference>
<dbReference type="RefSeq" id="WP_084015872.1">
    <property type="nucleotide sequence ID" value="NZ_FWXS01000001.1"/>
</dbReference>
<comment type="similarity">
    <text evidence="1">Belongs to the enoyl-CoA hydratase/isomerase family.</text>
</comment>